<protein>
    <submittedName>
        <fullName evidence="2">Uncharacterized protein</fullName>
    </submittedName>
</protein>
<name>A0A6J4M939_9GAMM</name>
<dbReference type="AlphaFoldDB" id="A0A6J4M939"/>
<feature type="non-terminal residue" evidence="2">
    <location>
        <position position="53"/>
    </location>
</feature>
<reference evidence="2" key="1">
    <citation type="submission" date="2020-02" db="EMBL/GenBank/DDBJ databases">
        <authorList>
            <person name="Meier V. D."/>
        </authorList>
    </citation>
    <scope>NUCLEOTIDE SEQUENCE</scope>
    <source>
        <strain evidence="2">AVDCRST_MAG71</strain>
    </source>
</reference>
<accession>A0A6J4M939</accession>
<feature type="region of interest" description="Disordered" evidence="1">
    <location>
        <begin position="33"/>
        <end position="53"/>
    </location>
</feature>
<sequence length="53" mass="5713">EDVDARGPPQRDDCLAVRMEDEESGLRCRLAQRDPASPTATGHCDETGTVATL</sequence>
<evidence type="ECO:0000313" key="2">
    <source>
        <dbReference type="EMBL" id="CAA9352639.1"/>
    </source>
</evidence>
<gene>
    <name evidence="2" type="ORF">AVDCRST_MAG71-2849</name>
</gene>
<organism evidence="2">
    <name type="scientific">uncultured Lysobacter sp</name>
    <dbReference type="NCBI Taxonomy" id="271060"/>
    <lineage>
        <taxon>Bacteria</taxon>
        <taxon>Pseudomonadati</taxon>
        <taxon>Pseudomonadota</taxon>
        <taxon>Gammaproteobacteria</taxon>
        <taxon>Lysobacterales</taxon>
        <taxon>Lysobacteraceae</taxon>
        <taxon>Lysobacter</taxon>
        <taxon>environmental samples</taxon>
    </lineage>
</organism>
<evidence type="ECO:0000256" key="1">
    <source>
        <dbReference type="SAM" id="MobiDB-lite"/>
    </source>
</evidence>
<proteinExistence type="predicted"/>
<dbReference type="EMBL" id="CADCUA010000675">
    <property type="protein sequence ID" value="CAA9352639.1"/>
    <property type="molecule type" value="Genomic_DNA"/>
</dbReference>
<feature type="non-terminal residue" evidence="2">
    <location>
        <position position="1"/>
    </location>
</feature>